<keyword evidence="3" id="KW-1185">Reference proteome</keyword>
<feature type="transmembrane region" description="Helical" evidence="1">
    <location>
        <begin position="134"/>
        <end position="154"/>
    </location>
</feature>
<feature type="transmembrane region" description="Helical" evidence="1">
    <location>
        <begin position="538"/>
        <end position="562"/>
    </location>
</feature>
<feature type="transmembrane region" description="Helical" evidence="1">
    <location>
        <begin position="770"/>
        <end position="794"/>
    </location>
</feature>
<dbReference type="Pfam" id="PF11915">
    <property type="entry name" value="DUF3433"/>
    <property type="match status" value="2"/>
</dbReference>
<dbReference type="PANTHER" id="PTHR37544">
    <property type="entry name" value="SPRAY-RELATED"/>
    <property type="match status" value="1"/>
</dbReference>
<dbReference type="OMA" id="WIAKSKM"/>
<dbReference type="InterPro" id="IPR021840">
    <property type="entry name" value="DUF3433"/>
</dbReference>
<sequence length="1340" mass="147519">MMRRKTLNSARPWSPPALGWPSLVAAVVTTWVLMAVLAYYAYQSASRGGVLFAPDINDLPLRRAFAYRYAPTLVAVLFGVCLVWIDHDAKRFEPYRQMAREGRGVSARDSLLVAYPFEFAPFAPFVAARRGHWLVFWAASASVLMSFGVVPLQAGLFSTRAIEREAAHDFAISNAYLHSSGQERSLSLAYAQSAYAILNFNETLPPFTARNYTLRPFAAAGRGAAAGESWTANSTLYSMDLQCDRAENAGERNTTVVVPEEKYYASPNGGSPIKKIENVTYISHDDAGFNSSAGCYVPHRRLNNNTDGAQVLVIGKPVDQYYRKYSTDYKGWFSPSLATGSISGNLRSAPACGDRGNHTFFAYFTQNKEKEVDPDNEITAIFCRPFYYEQDVEATVDSMTGAPTNVNLIGERRPISPDLFNSTVFEDTLASGERQIQTRQDNLPGITIPRHPEDLYDMDLTPAVFATPPIMTTVMSHAKDGLPDLLDPEKLSQAYETVYRLFFACAMTNILQPDFTAAARVTAGQLHSRTEAVVLEPVFVYLVEGLLGVVSLAILALMYICFTERASSRLVDDPASMATTMSLVADDEALLDKFADLDCAPEQYFHQKLSASAYKFGDASSTHCITAVELSSEAQRPLLASSNLEKKGAHRLPKPMRPTEFHAATAIPFIGLFVALTIILAIFFALAKPNGLPLPSKNPVVQNIVTDYLPTAIATLIEPMWIVINRLLCVLQPLEQMRGAGAAASQSITLSYGSLPPQLTLFKAAKNKHYLLSVVCAMSLLANLLATSFAGLFFHSTSLLPYARMSSPPLESRFVNINGTSGPPIETSPYYNDPIAISGAYRNSAGESHFLLSESNLTRNTSLPSWTDGTAMYLPFKTIDSASAADETYQARTKYFTADPRCRPLTFDKDFHMHFWPFPREDPLKSFNVKVISPNGTDTTCYGADKNRFINNYGLNSMWQIEATGGMSCRNGKTAAEMATTLVAGPNATAYEQETCRSAVAVGWMRANQKYCDRTPPKDWKKSTFKGFEDADSENTFFMLCQPEMRVGEASVLVDAAGVLQKPAEDHTLDPNQDTEALAPYFSNNATNLISQSNLFLFRTLKPYWHNDTFASEFIHYFVHRANTSLRLTDPSVALPTFSDVDAPMKKAYTRLFAIWLGINKDHLFVPATAATAQIPSTLLVPEERIFFVTPLFAISLAILAVYIVVSIVVYLRRPGRYLARMPTSLGAIIALFASSSALTDLRGTSGLTNAERESYLARLACRYGYGSYVGADGAVHVGVEKAPFFTHMDEVGFEGSRAALAIVRRRDAEKASASLTTIETAYEHLPLEDLEERGGYGGR</sequence>
<accession>A0A1Y2LKI2</accession>
<keyword evidence="1" id="KW-1133">Transmembrane helix</keyword>
<name>A0A1Y2LKI2_EPING</name>
<organism evidence="2 3">
    <name type="scientific">Epicoccum nigrum</name>
    <name type="common">Soil fungus</name>
    <name type="synonym">Epicoccum purpurascens</name>
    <dbReference type="NCBI Taxonomy" id="105696"/>
    <lineage>
        <taxon>Eukaryota</taxon>
        <taxon>Fungi</taxon>
        <taxon>Dikarya</taxon>
        <taxon>Ascomycota</taxon>
        <taxon>Pezizomycotina</taxon>
        <taxon>Dothideomycetes</taxon>
        <taxon>Pleosporomycetidae</taxon>
        <taxon>Pleosporales</taxon>
        <taxon>Pleosporineae</taxon>
        <taxon>Didymellaceae</taxon>
        <taxon>Epicoccum</taxon>
    </lineage>
</organism>
<reference evidence="2 3" key="1">
    <citation type="journal article" date="2017" name="Genome Announc.">
        <title>Genome sequence of the saprophytic ascomycete Epicoccum nigrum ICMP 19927 strain isolated from New Zealand.</title>
        <authorList>
            <person name="Fokin M."/>
            <person name="Fleetwood D."/>
            <person name="Weir B.S."/>
            <person name="Villas-Boas S.G."/>
        </authorList>
    </citation>
    <scope>NUCLEOTIDE SEQUENCE [LARGE SCALE GENOMIC DNA]</scope>
    <source>
        <strain evidence="2 3">ICMP 19927</strain>
    </source>
</reference>
<gene>
    <name evidence="2" type="ORF">B5807_11495</name>
</gene>
<keyword evidence="1" id="KW-0812">Transmembrane</keyword>
<feature type="transmembrane region" description="Helical" evidence="1">
    <location>
        <begin position="66"/>
        <end position="85"/>
    </location>
</feature>
<proteinExistence type="predicted"/>
<feature type="transmembrane region" description="Helical" evidence="1">
    <location>
        <begin position="20"/>
        <end position="42"/>
    </location>
</feature>
<feature type="transmembrane region" description="Helical" evidence="1">
    <location>
        <begin position="1186"/>
        <end position="1212"/>
    </location>
</feature>
<dbReference type="STRING" id="105696.A0A1Y2LKI2"/>
<feature type="transmembrane region" description="Helical" evidence="1">
    <location>
        <begin position="707"/>
        <end position="728"/>
    </location>
</feature>
<keyword evidence="1" id="KW-0472">Membrane</keyword>
<dbReference type="PANTHER" id="PTHR37544:SF3">
    <property type="entry name" value="SPRAY"/>
    <property type="match status" value="1"/>
</dbReference>
<dbReference type="InParanoid" id="A0A1Y2LKI2"/>
<dbReference type="Proteomes" id="UP000193240">
    <property type="component" value="Unassembled WGS sequence"/>
</dbReference>
<evidence type="ECO:0000256" key="1">
    <source>
        <dbReference type="SAM" id="Phobius"/>
    </source>
</evidence>
<evidence type="ECO:0000313" key="2">
    <source>
        <dbReference type="EMBL" id="OSS43707.1"/>
    </source>
</evidence>
<dbReference type="EMBL" id="KZ107862">
    <property type="protein sequence ID" value="OSS43707.1"/>
    <property type="molecule type" value="Genomic_DNA"/>
</dbReference>
<feature type="transmembrane region" description="Helical" evidence="1">
    <location>
        <begin position="661"/>
        <end position="687"/>
    </location>
</feature>
<evidence type="ECO:0000313" key="3">
    <source>
        <dbReference type="Proteomes" id="UP000193240"/>
    </source>
</evidence>
<protein>
    <submittedName>
        <fullName evidence="2">Uncharacterized protein</fullName>
    </submittedName>
</protein>